<dbReference type="VEuPathDB" id="TriTrypDB:TRSC58_06477"/>
<dbReference type="SUPFAM" id="SSF46785">
    <property type="entry name" value="Winged helix' DNA-binding domain"/>
    <property type="match status" value="1"/>
</dbReference>
<keyword evidence="4" id="KW-1185">Reference proteome</keyword>
<comment type="caution">
    <text evidence="3">The sequence shown here is derived from an EMBL/GenBank/DDBJ whole genome shotgun (WGS) entry which is preliminary data.</text>
</comment>
<evidence type="ECO:0000256" key="1">
    <source>
        <dbReference type="SAM" id="MobiDB-lite"/>
    </source>
</evidence>
<accession>A0A061ITG7</accession>
<evidence type="ECO:0000313" key="3">
    <source>
        <dbReference type="EMBL" id="ESL05859.1"/>
    </source>
</evidence>
<dbReference type="SMART" id="SM00884">
    <property type="entry name" value="Cullin_Nedd8"/>
    <property type="match status" value="1"/>
</dbReference>
<feature type="region of interest" description="Disordered" evidence="1">
    <location>
        <begin position="838"/>
        <end position="875"/>
    </location>
</feature>
<dbReference type="OrthoDB" id="27073at2759"/>
<dbReference type="InterPro" id="IPR019559">
    <property type="entry name" value="Cullin_neddylation_domain"/>
</dbReference>
<dbReference type="InterPro" id="IPR045093">
    <property type="entry name" value="Cullin"/>
</dbReference>
<reference evidence="3 4" key="1">
    <citation type="submission" date="2013-07" db="EMBL/GenBank/DDBJ databases">
        <authorList>
            <person name="Stoco P.H."/>
            <person name="Wagner G."/>
            <person name="Gerber A."/>
            <person name="Zaha A."/>
            <person name="Thompson C."/>
            <person name="Bartholomeu D.C."/>
            <person name="Luckemeyer D.D."/>
            <person name="Bahia D."/>
            <person name="Loreto E."/>
            <person name="Prestes E.B."/>
            <person name="Lima F.M."/>
            <person name="Rodrigues-Luiz G."/>
            <person name="Vallejo G.A."/>
            <person name="Filho J.F."/>
            <person name="Monteiro K.M."/>
            <person name="Tyler K.M."/>
            <person name="de Almeida L.G."/>
            <person name="Ortiz M.F."/>
            <person name="Siervo M.A."/>
            <person name="de Moraes M.H."/>
            <person name="Cunha O.L."/>
            <person name="Mendonca-Neto R."/>
            <person name="Silva R."/>
            <person name="Teixeira S.M."/>
            <person name="Murta S.M."/>
            <person name="Sincero T.C."/>
            <person name="Mendes T.A."/>
            <person name="Urmenyi T.P."/>
            <person name="Silva V.G."/>
            <person name="da Rocha W.D."/>
            <person name="Andersson B."/>
            <person name="Romanha A.J."/>
            <person name="Steindel M."/>
            <person name="de Vasconcelos A.T."/>
            <person name="Grisard E.C."/>
        </authorList>
    </citation>
    <scope>NUCLEOTIDE SEQUENCE [LARGE SCALE GENOMIC DNA]</scope>
    <source>
        <strain evidence="3 4">SC58</strain>
    </source>
</reference>
<dbReference type="AlphaFoldDB" id="A0A061ITG7"/>
<name>A0A061ITG7_TRYRA</name>
<protein>
    <recommendedName>
        <fullName evidence="2">Cullin neddylation domain-containing protein</fullName>
    </recommendedName>
</protein>
<dbReference type="EMBL" id="AUPL01006477">
    <property type="protein sequence ID" value="ESL05859.1"/>
    <property type="molecule type" value="Genomic_DNA"/>
</dbReference>
<evidence type="ECO:0000259" key="2">
    <source>
        <dbReference type="SMART" id="SM00884"/>
    </source>
</evidence>
<sequence>MNEDAKELLHWLRKWVPINNSLLHLANNSHALYPFAVLFSNGGAGSSSAPSLVGKQSSAAVIGQGEAEGSVREAAEGAAEGVAAAFTEATDSSNIVVMYALVYDMLSTFGKVGFWSNAVILEQLLASSVSAWVMRLCASSGERIHACPSSLIEELKPRWIWWESRELSEVWEEALETNSRPWVTLTGVTVMDAEASKKRTQVRSVTVTPDTVMHEGKRLDEEDDAECNSKTKTHIEVETQKRETEAEEILALHSLVTFALHYHRMRWILRVVFLRVDVEMNDIAWRIMRSCVLSTLNYNSAMIQSVLHRTFEHCVKNPHGHDGSAAAEPSQAGAQECFDTVSSPSASLDTLRCLRDSDILLVGRVLLMLDECRAQEISRLVTDRVVLFNEQHGCELAHNNLRPLLVSKEVGTSDKVPTLQDAFEALQNCLNVFMRLRTSMLMYFGGRAHHVDQLSALGRECFAQAERAFFVGFCKGVVFLKFVDAWALPLWLCACKEEHNMWLSSTTAHATRWRSINELAEDLDGFTGCCSYSKAFWQVGGAEASSNSSTTWNGGLPRRPGLATVIFFLNPEPKVLSEFETRFAAAVRRYFEELLEKSHTTGTPLRALPRDVYQHCVFLLRLTNQLLEPSASAGCAGAHTALRAVQKGMQNFFLERESCVIVTLASALHEQVTRGNFHGGESDDGGTYLEVLDTILELASLLHSKDLFVNCYCGLLAPRLMMSQQSLTLDMDTEVISRLAIRLGDSLAAEPFALLRDVRASTTAPHCIASVAGAVRQPTELLRHVRVLCKVRWEKYALVTVKLSEMQRCFDEGKWFDTNMLHAVRTFERHFDSMDNSAVGNNSKQNISSHGSHGTGLFESRGDFEHEDDEDHNTVSQDDHVLDAITPTASAAGAGAGSRGADSRRTFFSASSSFSGAGGVLQQRRLSWSLGCGVLTVVCYAANVHERDPASSVQLVMPPIGYLLLQAVERYGDSSTTTSMPSTTSCTMEFLHGILPVEVPKPLLAAVLGGLVRHRIVKRTVLANNSSSGGGAGGVSMYSLPASFAGCKKRKVVIDVANALHHWVPYLQDGPDDSKAIVMTVDGILDTERLRKLEAAVVRVMKEKHSLAHSDLFTSVAALLVTHFVVTGPMFKRCVTQLIEREFITRQGRDTYVYLV</sequence>
<dbReference type="Proteomes" id="UP000031737">
    <property type="component" value="Unassembled WGS sequence"/>
</dbReference>
<organism evidence="3 4">
    <name type="scientific">Trypanosoma rangeli SC58</name>
    <dbReference type="NCBI Taxonomy" id="429131"/>
    <lineage>
        <taxon>Eukaryota</taxon>
        <taxon>Discoba</taxon>
        <taxon>Euglenozoa</taxon>
        <taxon>Kinetoplastea</taxon>
        <taxon>Metakinetoplastina</taxon>
        <taxon>Trypanosomatida</taxon>
        <taxon>Trypanosomatidae</taxon>
        <taxon>Trypanosoma</taxon>
        <taxon>Herpetosoma</taxon>
    </lineage>
</organism>
<proteinExistence type="predicted"/>
<dbReference type="SUPFAM" id="SSF75632">
    <property type="entry name" value="Cullin homology domain"/>
    <property type="match status" value="1"/>
</dbReference>
<dbReference type="Gene3D" id="1.20.1310.10">
    <property type="entry name" value="Cullin Repeats"/>
    <property type="match status" value="1"/>
</dbReference>
<feature type="domain" description="Cullin neddylation" evidence="2">
    <location>
        <begin position="1085"/>
        <end position="1152"/>
    </location>
</feature>
<dbReference type="Pfam" id="PF10557">
    <property type="entry name" value="Cullin_Nedd8"/>
    <property type="match status" value="1"/>
</dbReference>
<evidence type="ECO:0000313" key="4">
    <source>
        <dbReference type="Proteomes" id="UP000031737"/>
    </source>
</evidence>
<gene>
    <name evidence="3" type="ORF">TRSC58_06477</name>
</gene>
<dbReference type="InterPro" id="IPR036317">
    <property type="entry name" value="Cullin_homology_sf"/>
</dbReference>
<dbReference type="PANTHER" id="PTHR11932">
    <property type="entry name" value="CULLIN"/>
    <property type="match status" value="1"/>
</dbReference>
<dbReference type="InterPro" id="IPR036388">
    <property type="entry name" value="WH-like_DNA-bd_sf"/>
</dbReference>
<dbReference type="InterPro" id="IPR036390">
    <property type="entry name" value="WH_DNA-bd_sf"/>
</dbReference>
<feature type="compositionally biased region" description="Polar residues" evidence="1">
    <location>
        <begin position="838"/>
        <end position="852"/>
    </location>
</feature>
<dbReference type="Gene3D" id="1.10.10.10">
    <property type="entry name" value="Winged helix-like DNA-binding domain superfamily/Winged helix DNA-binding domain"/>
    <property type="match status" value="1"/>
</dbReference>